<gene>
    <name evidence="1" type="ORF">EDC23_0891</name>
</gene>
<dbReference type="AlphaFoldDB" id="A0A4R8INR0"/>
<protein>
    <submittedName>
        <fullName evidence="1">Uncharacterized protein</fullName>
    </submittedName>
</protein>
<dbReference type="Proteomes" id="UP000294914">
    <property type="component" value="Unassembled WGS sequence"/>
</dbReference>
<organism evidence="1 2">
    <name type="scientific">Thiohalophilus thiocyanatoxydans</name>
    <dbReference type="NCBI Taxonomy" id="381308"/>
    <lineage>
        <taxon>Bacteria</taxon>
        <taxon>Pseudomonadati</taxon>
        <taxon>Pseudomonadota</taxon>
        <taxon>Gammaproteobacteria</taxon>
        <taxon>Thiohalomonadales</taxon>
        <taxon>Thiohalophilaceae</taxon>
        <taxon>Thiohalophilus</taxon>
    </lineage>
</organism>
<dbReference type="EMBL" id="SOQX01000002">
    <property type="protein sequence ID" value="TDY02516.1"/>
    <property type="molecule type" value="Genomic_DNA"/>
</dbReference>
<accession>A0A4R8INR0</accession>
<evidence type="ECO:0000313" key="1">
    <source>
        <dbReference type="EMBL" id="TDY02516.1"/>
    </source>
</evidence>
<sequence>MNSQFNYATFVELFLKSDQTAESYVVNQFEPPATTEPVATDNVVSPPA</sequence>
<comment type="caution">
    <text evidence="1">The sequence shown here is derived from an EMBL/GenBank/DDBJ whole genome shotgun (WGS) entry which is preliminary data.</text>
</comment>
<evidence type="ECO:0000313" key="2">
    <source>
        <dbReference type="Proteomes" id="UP000294914"/>
    </source>
</evidence>
<reference evidence="1 2" key="1">
    <citation type="submission" date="2019-03" db="EMBL/GenBank/DDBJ databases">
        <title>Genomic Encyclopedia of Type Strains, Phase IV (KMG-IV): sequencing the most valuable type-strain genomes for metagenomic binning, comparative biology and taxonomic classification.</title>
        <authorList>
            <person name="Goeker M."/>
        </authorList>
    </citation>
    <scope>NUCLEOTIDE SEQUENCE [LARGE SCALE GENOMIC DNA]</scope>
    <source>
        <strain evidence="1 2">DSM 16326</strain>
    </source>
</reference>
<keyword evidence="2" id="KW-1185">Reference proteome</keyword>
<proteinExistence type="predicted"/>
<name>A0A4R8INR0_9GAMM</name>